<accession>A0A8J5S4V6</accession>
<sequence length="123" mass="13055">MDNNRDVFPSHDAGDEEDFIPFNSLTASSLSAPHRHMEHLDLNSQADGFPNVFSYQEFLQVDDVGEDHGLPPHAPGRGHGGDCVGGWSRSMNTGSGSDGSRGGHRGGAVATRGGIRGALGDRW</sequence>
<protein>
    <submittedName>
        <fullName evidence="2">Uncharacterized protein</fullName>
    </submittedName>
</protein>
<feature type="region of interest" description="Disordered" evidence="1">
    <location>
        <begin position="64"/>
        <end position="123"/>
    </location>
</feature>
<name>A0A8J5S4V6_ZIZPA</name>
<reference evidence="2" key="2">
    <citation type="submission" date="2021-02" db="EMBL/GenBank/DDBJ databases">
        <authorList>
            <person name="Kimball J.A."/>
            <person name="Haas M.W."/>
            <person name="Macchietto M."/>
            <person name="Kono T."/>
            <person name="Duquette J."/>
            <person name="Shao M."/>
        </authorList>
    </citation>
    <scope>NUCLEOTIDE SEQUENCE</scope>
    <source>
        <tissue evidence="2">Fresh leaf tissue</tissue>
    </source>
</reference>
<comment type="caution">
    <text evidence="2">The sequence shown here is derived from an EMBL/GenBank/DDBJ whole genome shotgun (WGS) entry which is preliminary data.</text>
</comment>
<keyword evidence="3" id="KW-1185">Reference proteome</keyword>
<evidence type="ECO:0000313" key="2">
    <source>
        <dbReference type="EMBL" id="KAG8050061.1"/>
    </source>
</evidence>
<reference evidence="2" key="1">
    <citation type="journal article" date="2021" name="bioRxiv">
        <title>Whole Genome Assembly and Annotation of Northern Wild Rice, Zizania palustris L., Supports a Whole Genome Duplication in the Zizania Genus.</title>
        <authorList>
            <person name="Haas M."/>
            <person name="Kono T."/>
            <person name="Macchietto M."/>
            <person name="Millas R."/>
            <person name="McGilp L."/>
            <person name="Shao M."/>
            <person name="Duquette J."/>
            <person name="Hirsch C.N."/>
            <person name="Kimball J."/>
        </authorList>
    </citation>
    <scope>NUCLEOTIDE SEQUENCE</scope>
    <source>
        <tissue evidence="2">Fresh leaf tissue</tissue>
    </source>
</reference>
<organism evidence="2 3">
    <name type="scientific">Zizania palustris</name>
    <name type="common">Northern wild rice</name>
    <dbReference type="NCBI Taxonomy" id="103762"/>
    <lineage>
        <taxon>Eukaryota</taxon>
        <taxon>Viridiplantae</taxon>
        <taxon>Streptophyta</taxon>
        <taxon>Embryophyta</taxon>
        <taxon>Tracheophyta</taxon>
        <taxon>Spermatophyta</taxon>
        <taxon>Magnoliopsida</taxon>
        <taxon>Liliopsida</taxon>
        <taxon>Poales</taxon>
        <taxon>Poaceae</taxon>
        <taxon>BOP clade</taxon>
        <taxon>Oryzoideae</taxon>
        <taxon>Oryzeae</taxon>
        <taxon>Zizaniinae</taxon>
        <taxon>Zizania</taxon>
    </lineage>
</organism>
<dbReference type="Proteomes" id="UP000729402">
    <property type="component" value="Unassembled WGS sequence"/>
</dbReference>
<gene>
    <name evidence="2" type="ORF">GUJ93_ZPchr0009g987</name>
</gene>
<evidence type="ECO:0000256" key="1">
    <source>
        <dbReference type="SAM" id="MobiDB-lite"/>
    </source>
</evidence>
<dbReference type="AlphaFoldDB" id="A0A8J5S4V6"/>
<dbReference type="EMBL" id="JAAALK010000289">
    <property type="protein sequence ID" value="KAG8050061.1"/>
    <property type="molecule type" value="Genomic_DNA"/>
</dbReference>
<evidence type="ECO:0000313" key="3">
    <source>
        <dbReference type="Proteomes" id="UP000729402"/>
    </source>
</evidence>
<proteinExistence type="predicted"/>